<dbReference type="AlphaFoldDB" id="A0A841JUT1"/>
<comment type="caution">
    <text evidence="1">The sequence shown here is derived from an EMBL/GenBank/DDBJ whole genome shotgun (WGS) entry which is preliminary data.</text>
</comment>
<accession>A0A841JUT1</accession>
<evidence type="ECO:0000313" key="2">
    <source>
        <dbReference type="Proteomes" id="UP000538666"/>
    </source>
</evidence>
<gene>
    <name evidence="1" type="ORF">HNQ77_001453</name>
</gene>
<keyword evidence="2" id="KW-1185">Reference proteome</keyword>
<reference evidence="1 2" key="1">
    <citation type="submission" date="2020-08" db="EMBL/GenBank/DDBJ databases">
        <title>Genomic Encyclopedia of Type Strains, Phase IV (KMG-IV): sequencing the most valuable type-strain genomes for metagenomic binning, comparative biology and taxonomic classification.</title>
        <authorList>
            <person name="Goeker M."/>
        </authorList>
    </citation>
    <scope>NUCLEOTIDE SEQUENCE [LARGE SCALE GENOMIC DNA]</scope>
    <source>
        <strain evidence="1 2">DSM 103733</strain>
    </source>
</reference>
<protein>
    <submittedName>
        <fullName evidence="1">Uncharacterized protein</fullName>
    </submittedName>
</protein>
<proteinExistence type="predicted"/>
<evidence type="ECO:0000313" key="1">
    <source>
        <dbReference type="EMBL" id="MBB6143509.1"/>
    </source>
</evidence>
<organism evidence="1 2">
    <name type="scientific">Silvibacterium bohemicum</name>
    <dbReference type="NCBI Taxonomy" id="1577686"/>
    <lineage>
        <taxon>Bacteria</taxon>
        <taxon>Pseudomonadati</taxon>
        <taxon>Acidobacteriota</taxon>
        <taxon>Terriglobia</taxon>
        <taxon>Terriglobales</taxon>
        <taxon>Acidobacteriaceae</taxon>
        <taxon>Silvibacterium</taxon>
    </lineage>
</organism>
<sequence length="62" mass="7230">MHGVFTRLCCRAGLKENCRSFDSLRSLRMTIFEKEPKGINIAQQPLLDALQNRDRVSLEYLF</sequence>
<name>A0A841JUT1_9BACT</name>
<dbReference type="EMBL" id="JACHEK010000002">
    <property type="protein sequence ID" value="MBB6143509.1"/>
    <property type="molecule type" value="Genomic_DNA"/>
</dbReference>
<dbReference type="Proteomes" id="UP000538666">
    <property type="component" value="Unassembled WGS sequence"/>
</dbReference>